<evidence type="ECO:0000256" key="8">
    <source>
        <dbReference type="ARBA" id="ARBA00022771"/>
    </source>
</evidence>
<proteinExistence type="inferred from homology"/>
<dbReference type="FunFam" id="3.30.40.10:FF:000187">
    <property type="entry name" value="E3 ubiquitin-protein ligase ATL6"/>
    <property type="match status" value="1"/>
</dbReference>
<feature type="domain" description="RING-type" evidence="16">
    <location>
        <begin position="90"/>
        <end position="132"/>
    </location>
</feature>
<evidence type="ECO:0000256" key="11">
    <source>
        <dbReference type="ARBA" id="ARBA00022989"/>
    </source>
</evidence>
<evidence type="ECO:0000256" key="10">
    <source>
        <dbReference type="ARBA" id="ARBA00022833"/>
    </source>
</evidence>
<comment type="similarity">
    <text evidence="13">Belongs to the RING-type zinc finger family. ATL subfamily.</text>
</comment>
<evidence type="ECO:0000256" key="5">
    <source>
        <dbReference type="ARBA" id="ARBA00022679"/>
    </source>
</evidence>
<feature type="compositionally biased region" description="Basic and acidic residues" evidence="15">
    <location>
        <begin position="189"/>
        <end position="208"/>
    </location>
</feature>
<evidence type="ECO:0000313" key="18">
    <source>
        <dbReference type="Proteomes" id="UP000008311"/>
    </source>
</evidence>
<evidence type="ECO:0000256" key="1">
    <source>
        <dbReference type="ARBA" id="ARBA00000900"/>
    </source>
</evidence>
<evidence type="ECO:0000256" key="14">
    <source>
        <dbReference type="PROSITE-ProRule" id="PRU00175"/>
    </source>
</evidence>
<dbReference type="PANTHER" id="PTHR14155">
    <property type="entry name" value="RING FINGER DOMAIN-CONTAINING"/>
    <property type="match status" value="1"/>
</dbReference>
<dbReference type="STRING" id="3988.B9SNU6"/>
<evidence type="ECO:0000256" key="15">
    <source>
        <dbReference type="SAM" id="MobiDB-lite"/>
    </source>
</evidence>
<evidence type="ECO:0000256" key="13">
    <source>
        <dbReference type="ARBA" id="ARBA00024209"/>
    </source>
</evidence>
<dbReference type="InterPro" id="IPR013083">
    <property type="entry name" value="Znf_RING/FYVE/PHD"/>
</dbReference>
<keyword evidence="11" id="KW-1133">Transmembrane helix</keyword>
<evidence type="ECO:0000259" key="16">
    <source>
        <dbReference type="PROSITE" id="PS50089"/>
    </source>
</evidence>
<evidence type="ECO:0000256" key="12">
    <source>
        <dbReference type="ARBA" id="ARBA00023136"/>
    </source>
</evidence>
<comment type="catalytic activity">
    <reaction evidence="1">
        <text>S-ubiquitinyl-[E2 ubiquitin-conjugating enzyme]-L-cysteine + [acceptor protein]-L-lysine = [E2 ubiquitin-conjugating enzyme]-L-cysteine + N(6)-ubiquitinyl-[acceptor protein]-L-lysine.</text>
        <dbReference type="EC" id="2.3.2.27"/>
    </reaction>
</comment>
<dbReference type="GO" id="GO:0008270">
    <property type="term" value="F:zinc ion binding"/>
    <property type="evidence" value="ECO:0007669"/>
    <property type="project" value="UniProtKB-KW"/>
</dbReference>
<dbReference type="SMART" id="SM00184">
    <property type="entry name" value="RING"/>
    <property type="match status" value="1"/>
</dbReference>
<keyword evidence="12" id="KW-0472">Membrane</keyword>
<dbReference type="Pfam" id="PF13639">
    <property type="entry name" value="zf-RING_2"/>
    <property type="match status" value="1"/>
</dbReference>
<feature type="region of interest" description="Disordered" evidence="15">
    <location>
        <begin position="177"/>
        <end position="215"/>
    </location>
</feature>
<comment type="subcellular location">
    <subcellularLocation>
        <location evidence="2">Membrane</location>
        <topology evidence="2">Single-pass membrane protein</topology>
    </subcellularLocation>
</comment>
<gene>
    <name evidence="17" type="ORF">RCOM_1278890</name>
</gene>
<name>B9SNU6_RICCO</name>
<dbReference type="GO" id="GO:0016020">
    <property type="term" value="C:membrane"/>
    <property type="evidence" value="ECO:0007669"/>
    <property type="project" value="UniProtKB-SubCell"/>
</dbReference>
<dbReference type="AlphaFoldDB" id="B9SNU6"/>
<evidence type="ECO:0000256" key="2">
    <source>
        <dbReference type="ARBA" id="ARBA00004167"/>
    </source>
</evidence>
<sequence length="266" mass="30467">MKPSFVAGFRTCRFWDKLTSKRFFSIYFCRCFMDGIVSSWHLRRTPSGNAINATNSPANSGLDPSLIQLFPTFGYSSVREFRREQYGFECAICLGEFKDDDILRLLTVCYHVFHEECIDLWLTSQKTCPVCRSDLDLPRETLEKNPLLNPNNDTNGTSQSIGSLEHAICINVREDDNEIESRGGNSEGTTRHHGEKQNQGHENIERFSRSHSTGHSIVVTREENDRYTLRLLEHVKVKFTRGHNTAQSCITFGEFSSPQTMALERK</sequence>
<dbReference type="eggNOG" id="KOG0800">
    <property type="taxonomic scope" value="Eukaryota"/>
</dbReference>
<dbReference type="EC" id="2.3.2.27" evidence="4"/>
<evidence type="ECO:0000313" key="17">
    <source>
        <dbReference type="EMBL" id="EEF34736.1"/>
    </source>
</evidence>
<evidence type="ECO:0000256" key="7">
    <source>
        <dbReference type="ARBA" id="ARBA00022723"/>
    </source>
</evidence>
<dbReference type="GO" id="GO:0061630">
    <property type="term" value="F:ubiquitin protein ligase activity"/>
    <property type="evidence" value="ECO:0007669"/>
    <property type="project" value="UniProtKB-EC"/>
</dbReference>
<keyword evidence="6" id="KW-0812">Transmembrane</keyword>
<evidence type="ECO:0000256" key="9">
    <source>
        <dbReference type="ARBA" id="ARBA00022786"/>
    </source>
</evidence>
<reference evidence="18" key="1">
    <citation type="journal article" date="2010" name="Nat. Biotechnol.">
        <title>Draft genome sequence of the oilseed species Ricinus communis.</title>
        <authorList>
            <person name="Chan A.P."/>
            <person name="Crabtree J."/>
            <person name="Zhao Q."/>
            <person name="Lorenzi H."/>
            <person name="Orvis J."/>
            <person name="Puiu D."/>
            <person name="Melake-Berhan A."/>
            <person name="Jones K.M."/>
            <person name="Redman J."/>
            <person name="Chen G."/>
            <person name="Cahoon E.B."/>
            <person name="Gedil M."/>
            <person name="Stanke M."/>
            <person name="Haas B.J."/>
            <person name="Wortman J.R."/>
            <person name="Fraser-Liggett C.M."/>
            <person name="Ravel J."/>
            <person name="Rabinowicz P.D."/>
        </authorList>
    </citation>
    <scope>NUCLEOTIDE SEQUENCE [LARGE SCALE GENOMIC DNA]</scope>
    <source>
        <strain evidence="18">cv. Hale</strain>
    </source>
</reference>
<dbReference type="InterPro" id="IPR053238">
    <property type="entry name" value="RING-H2_zinc_finger"/>
</dbReference>
<keyword evidence="5" id="KW-0808">Transferase</keyword>
<dbReference type="SUPFAM" id="SSF57850">
    <property type="entry name" value="RING/U-box"/>
    <property type="match status" value="1"/>
</dbReference>
<keyword evidence="10" id="KW-0862">Zinc</keyword>
<accession>B9SNU6</accession>
<dbReference type="EMBL" id="EQ974052">
    <property type="protein sequence ID" value="EEF34736.1"/>
    <property type="molecule type" value="Genomic_DNA"/>
</dbReference>
<dbReference type="Proteomes" id="UP000008311">
    <property type="component" value="Unassembled WGS sequence"/>
</dbReference>
<dbReference type="PROSITE" id="PS50089">
    <property type="entry name" value="ZF_RING_2"/>
    <property type="match status" value="1"/>
</dbReference>
<organism evidence="17 18">
    <name type="scientific">Ricinus communis</name>
    <name type="common">Castor bean</name>
    <dbReference type="NCBI Taxonomy" id="3988"/>
    <lineage>
        <taxon>Eukaryota</taxon>
        <taxon>Viridiplantae</taxon>
        <taxon>Streptophyta</taxon>
        <taxon>Embryophyta</taxon>
        <taxon>Tracheophyta</taxon>
        <taxon>Spermatophyta</taxon>
        <taxon>Magnoliopsida</taxon>
        <taxon>eudicotyledons</taxon>
        <taxon>Gunneridae</taxon>
        <taxon>Pentapetalae</taxon>
        <taxon>rosids</taxon>
        <taxon>fabids</taxon>
        <taxon>Malpighiales</taxon>
        <taxon>Euphorbiaceae</taxon>
        <taxon>Acalyphoideae</taxon>
        <taxon>Acalypheae</taxon>
        <taxon>Ricinus</taxon>
    </lineage>
</organism>
<dbReference type="InParanoid" id="B9SNU6"/>
<keyword evidence="9" id="KW-0833">Ubl conjugation pathway</keyword>
<comment type="pathway">
    <text evidence="3">Protein modification; protein ubiquitination.</text>
</comment>
<dbReference type="Gene3D" id="3.30.40.10">
    <property type="entry name" value="Zinc/RING finger domain, C3HC4 (zinc finger)"/>
    <property type="match status" value="1"/>
</dbReference>
<evidence type="ECO:0000256" key="4">
    <source>
        <dbReference type="ARBA" id="ARBA00012483"/>
    </source>
</evidence>
<dbReference type="InterPro" id="IPR001841">
    <property type="entry name" value="Znf_RING"/>
</dbReference>
<dbReference type="CDD" id="cd16461">
    <property type="entry name" value="RING-H2_EL5-like"/>
    <property type="match status" value="1"/>
</dbReference>
<keyword evidence="8 14" id="KW-0863">Zinc-finger</keyword>
<evidence type="ECO:0000256" key="6">
    <source>
        <dbReference type="ARBA" id="ARBA00022692"/>
    </source>
</evidence>
<keyword evidence="18" id="KW-1185">Reference proteome</keyword>
<dbReference type="PANTHER" id="PTHR14155:SF521">
    <property type="entry name" value="RING-H2 FINGER PROTEIN ATL30"/>
    <property type="match status" value="1"/>
</dbReference>
<protein>
    <recommendedName>
        <fullName evidence="4">RING-type E3 ubiquitin transferase</fullName>
        <ecNumber evidence="4">2.3.2.27</ecNumber>
    </recommendedName>
</protein>
<evidence type="ECO:0000256" key="3">
    <source>
        <dbReference type="ARBA" id="ARBA00004906"/>
    </source>
</evidence>
<keyword evidence="7" id="KW-0479">Metal-binding</keyword>